<dbReference type="PANTHER" id="PTHR35870:SF6">
    <property type="entry name" value="MGS207 PROTEIN"/>
    <property type="match status" value="1"/>
</dbReference>
<dbReference type="InterPro" id="IPR025337">
    <property type="entry name" value="Questin_oxidase-like"/>
</dbReference>
<protein>
    <recommendedName>
        <fullName evidence="4">Questin oxidase family protein</fullName>
    </recommendedName>
</protein>
<keyword evidence="3" id="KW-1185">Reference proteome</keyword>
<gene>
    <name evidence="2" type="ORF">K7432_015115</name>
</gene>
<comment type="caution">
    <text evidence="2">The sequence shown here is derived from an EMBL/GenBank/DDBJ whole genome shotgun (WGS) entry which is preliminary data.</text>
</comment>
<evidence type="ECO:0000313" key="2">
    <source>
        <dbReference type="EMBL" id="KAK9760653.1"/>
    </source>
</evidence>
<organism evidence="2 3">
    <name type="scientific">Basidiobolus ranarum</name>
    <dbReference type="NCBI Taxonomy" id="34480"/>
    <lineage>
        <taxon>Eukaryota</taxon>
        <taxon>Fungi</taxon>
        <taxon>Fungi incertae sedis</taxon>
        <taxon>Zoopagomycota</taxon>
        <taxon>Entomophthoromycotina</taxon>
        <taxon>Basidiobolomycetes</taxon>
        <taxon>Basidiobolales</taxon>
        <taxon>Basidiobolaceae</taxon>
        <taxon>Basidiobolus</taxon>
    </lineage>
</organism>
<name>A0ABR2WGN4_9FUNG</name>
<keyword evidence="1" id="KW-0560">Oxidoreductase</keyword>
<evidence type="ECO:0008006" key="4">
    <source>
        <dbReference type="Google" id="ProtNLM"/>
    </source>
</evidence>
<dbReference type="EMBL" id="JASJQH010001932">
    <property type="protein sequence ID" value="KAK9760653.1"/>
    <property type="molecule type" value="Genomic_DNA"/>
</dbReference>
<dbReference type="Proteomes" id="UP001479436">
    <property type="component" value="Unassembled WGS sequence"/>
</dbReference>
<evidence type="ECO:0000256" key="1">
    <source>
        <dbReference type="ARBA" id="ARBA00023002"/>
    </source>
</evidence>
<accession>A0ABR2WGN4</accession>
<evidence type="ECO:0000313" key="3">
    <source>
        <dbReference type="Proteomes" id="UP001479436"/>
    </source>
</evidence>
<proteinExistence type="predicted"/>
<dbReference type="PANTHER" id="PTHR35870">
    <property type="entry name" value="PROTEIN, PUTATIVE (AFU_ORTHOLOGUE AFUA_5G03330)-RELATED"/>
    <property type="match status" value="1"/>
</dbReference>
<reference evidence="2 3" key="1">
    <citation type="submission" date="2023-04" db="EMBL/GenBank/DDBJ databases">
        <title>Genome of Basidiobolus ranarum AG-B5.</title>
        <authorList>
            <person name="Stajich J.E."/>
            <person name="Carter-House D."/>
            <person name="Gryganskyi A."/>
        </authorList>
    </citation>
    <scope>NUCLEOTIDE SEQUENCE [LARGE SCALE GENOMIC DNA]</scope>
    <source>
        <strain evidence="2 3">AG-B5</strain>
    </source>
</reference>
<sequence length="381" mass="44056">MKPTVSTENTKEVFEELITKNHRENDIYFQVNAHSHTVHLICSLYKLGASEERLRTMYEAVTKCLEPLSKPKHSVDEKNYFQFVGVVPAYRDLLDFFEQQIGEAGFDKVFAKYVPRLLPGIGGEAAHPLIHLGYAVEFHNDLILSEALALCVIGYDRTGELIDQEFSESAYKDPVTIIEEMSRDVRFKDLEKDPYKEEVMIIPYYEYTKEHYKAWDSSIKNKSLDDKVRELSHGIVFLFLGHNHELRLDILLCHALTGLHAGRILLPLLSESDQVRILRLLWWTALTLFASVGRPLPRWDNLTNYPLPEVKNFWEETSAAAIEDGDTFAHAIKCVRTLKELANKYPQDEEMWRHGSWKVLDLIKSPDDWGHRLGLEPRQSN</sequence>
<dbReference type="Pfam" id="PF14027">
    <property type="entry name" value="Questin_oxidase"/>
    <property type="match status" value="1"/>
</dbReference>